<evidence type="ECO:0000259" key="1">
    <source>
        <dbReference type="Pfam" id="PF01636"/>
    </source>
</evidence>
<comment type="caution">
    <text evidence="2">The sequence shown here is derived from an EMBL/GenBank/DDBJ whole genome shotgun (WGS) entry which is preliminary data.</text>
</comment>
<dbReference type="Gene3D" id="3.90.1200.10">
    <property type="match status" value="1"/>
</dbReference>
<dbReference type="RefSeq" id="WP_133225728.1">
    <property type="nucleotide sequence ID" value="NZ_SMRT01000002.1"/>
</dbReference>
<dbReference type="InterPro" id="IPR011009">
    <property type="entry name" value="Kinase-like_dom_sf"/>
</dbReference>
<gene>
    <name evidence="2" type="ORF">E1757_04825</name>
</gene>
<reference evidence="2 3" key="1">
    <citation type="submission" date="2019-03" db="EMBL/GenBank/DDBJ databases">
        <title>This is whole genome sequence of Paenibacillus sp MS74 strain.</title>
        <authorList>
            <person name="Trinh H.N."/>
        </authorList>
    </citation>
    <scope>NUCLEOTIDE SEQUENCE [LARGE SCALE GENOMIC DNA]</scope>
    <source>
        <strain evidence="2 3">MS74</strain>
    </source>
</reference>
<evidence type="ECO:0000313" key="3">
    <source>
        <dbReference type="Proteomes" id="UP000295636"/>
    </source>
</evidence>
<accession>A0A4R5KW41</accession>
<dbReference type="Pfam" id="PF01636">
    <property type="entry name" value="APH"/>
    <property type="match status" value="1"/>
</dbReference>
<organism evidence="2 3">
    <name type="scientific">Paenibacillus piri</name>
    <dbReference type="NCBI Taxonomy" id="2547395"/>
    <lineage>
        <taxon>Bacteria</taxon>
        <taxon>Bacillati</taxon>
        <taxon>Bacillota</taxon>
        <taxon>Bacilli</taxon>
        <taxon>Bacillales</taxon>
        <taxon>Paenibacillaceae</taxon>
        <taxon>Paenibacillus</taxon>
    </lineage>
</organism>
<feature type="domain" description="Aminoglycoside phosphotransferase" evidence="1">
    <location>
        <begin position="4"/>
        <end position="192"/>
    </location>
</feature>
<proteinExistence type="predicted"/>
<keyword evidence="3" id="KW-1185">Reference proteome</keyword>
<dbReference type="EMBL" id="SMRT01000002">
    <property type="protein sequence ID" value="TDF99190.1"/>
    <property type="molecule type" value="Genomic_DNA"/>
</dbReference>
<dbReference type="InterPro" id="IPR002575">
    <property type="entry name" value="Aminoglycoside_PTrfase"/>
</dbReference>
<evidence type="ECO:0000313" key="2">
    <source>
        <dbReference type="EMBL" id="TDF99190.1"/>
    </source>
</evidence>
<sequence length="271" mass="30686">MKGLKPIGRGRTADIFEYGDGKIIKLFKEGLPQPVMENEYTTSVYIHSLGIPTPEPFELLEVDGRTGIVYERASGHTMLRIMMAKPWQINRQSRQLAELHAQIHRHTVTAMRQRQKDMLEQRIAAASLLDAEEKEQILDILDRLPEGNQLCHGDFHPDNIMVGDKCRILDWMTGMSGNPAGDAARSVLLLSTGSLPGETPKLIAAMIELMRRRLKEVYLTHYIRVSGIGSDEIEQWLLPVAAARLAEWLPDHEKQGLTELIRARLAQIRRP</sequence>
<dbReference type="InterPro" id="IPR051678">
    <property type="entry name" value="AGP_Transferase"/>
</dbReference>
<dbReference type="SUPFAM" id="SSF56112">
    <property type="entry name" value="Protein kinase-like (PK-like)"/>
    <property type="match status" value="1"/>
</dbReference>
<protein>
    <recommendedName>
        <fullName evidence="1">Aminoglycoside phosphotransferase domain-containing protein</fullName>
    </recommendedName>
</protein>
<dbReference type="AlphaFoldDB" id="A0A4R5KW41"/>
<dbReference type="Proteomes" id="UP000295636">
    <property type="component" value="Unassembled WGS sequence"/>
</dbReference>
<dbReference type="PANTHER" id="PTHR21310">
    <property type="entry name" value="AMINOGLYCOSIDE PHOSPHOTRANSFERASE-RELATED-RELATED"/>
    <property type="match status" value="1"/>
</dbReference>
<name>A0A4R5KW41_9BACL</name>
<dbReference type="OrthoDB" id="9800774at2"/>